<dbReference type="EMBL" id="AAMO01000002">
    <property type="protein sequence ID" value="EAQ04494.1"/>
    <property type="molecule type" value="Genomic_DNA"/>
</dbReference>
<accession>A3TVE8</accession>
<keyword evidence="1" id="KW-0812">Transmembrane</keyword>
<keyword evidence="1" id="KW-0472">Membrane</keyword>
<dbReference type="HOGENOM" id="CLU_068410_0_0_5"/>
<comment type="caution">
    <text evidence="3">The sequence shown here is derived from an EMBL/GenBank/DDBJ whole genome shotgun (WGS) entry which is preliminary data.</text>
</comment>
<dbReference type="STRING" id="252305.OB2597_10129"/>
<evidence type="ECO:0000256" key="1">
    <source>
        <dbReference type="SAM" id="Phobius"/>
    </source>
</evidence>
<evidence type="ECO:0000313" key="3">
    <source>
        <dbReference type="EMBL" id="EAQ04494.1"/>
    </source>
</evidence>
<gene>
    <name evidence="3" type="ORF">OB2597_10129</name>
</gene>
<keyword evidence="2" id="KW-0732">Signal</keyword>
<protein>
    <recommendedName>
        <fullName evidence="5">Transmembrane protein</fullName>
    </recommendedName>
</protein>
<dbReference type="eggNOG" id="ENOG50315WQ">
    <property type="taxonomic scope" value="Bacteria"/>
</dbReference>
<sequence>MRGLLALLVTLLAAPLAAKEDIVLGLSQNRVRITADFDGSEILIFGAVKRESPIIEPPLDVIVTLAGPSTPVTIHKKDRRLGIWVNAETVDIDAAPSFYAVASSGPTGEILRQTEDLRHSITVPRAIRSVGAASMTQNPAAYTEALIRIRENGGVYQSLEEAVELDQQTLFRTSISLPSNLTEGAYDTRVFLLREGHVVSRFDTVIDVRKVGLERWLFVLSREQPLAYGLLSLSLAIFAGWGASALFRAIRSA</sequence>
<evidence type="ECO:0000313" key="4">
    <source>
        <dbReference type="Proteomes" id="UP000004318"/>
    </source>
</evidence>
<dbReference type="Proteomes" id="UP000004318">
    <property type="component" value="Unassembled WGS sequence"/>
</dbReference>
<evidence type="ECO:0000256" key="2">
    <source>
        <dbReference type="SAM" id="SignalP"/>
    </source>
</evidence>
<name>A3TVE8_PSEBH</name>
<organism evidence="3 4">
    <name type="scientific">Pseudooceanicola batsensis (strain ATCC BAA-863 / DSM 15984 / KCTC 12145 / HTCC2597)</name>
    <name type="common">Oceanicola batsensis</name>
    <dbReference type="NCBI Taxonomy" id="252305"/>
    <lineage>
        <taxon>Bacteria</taxon>
        <taxon>Pseudomonadati</taxon>
        <taxon>Pseudomonadota</taxon>
        <taxon>Alphaproteobacteria</taxon>
        <taxon>Rhodobacterales</taxon>
        <taxon>Paracoccaceae</taxon>
        <taxon>Pseudooceanicola</taxon>
    </lineage>
</organism>
<dbReference type="Pfam" id="PF09608">
    <property type="entry name" value="Alph_Pro_TM"/>
    <property type="match status" value="1"/>
</dbReference>
<feature type="signal peptide" evidence="2">
    <location>
        <begin position="1"/>
        <end position="18"/>
    </location>
</feature>
<feature type="transmembrane region" description="Helical" evidence="1">
    <location>
        <begin position="226"/>
        <end position="247"/>
    </location>
</feature>
<keyword evidence="4" id="KW-1185">Reference proteome</keyword>
<evidence type="ECO:0008006" key="5">
    <source>
        <dbReference type="Google" id="ProtNLM"/>
    </source>
</evidence>
<dbReference type="AlphaFoldDB" id="A3TVE8"/>
<keyword evidence="1" id="KW-1133">Transmembrane helix</keyword>
<dbReference type="RefSeq" id="WP_009806247.1">
    <property type="nucleotide sequence ID" value="NZ_CH724131.1"/>
</dbReference>
<dbReference type="OrthoDB" id="9815212at2"/>
<feature type="chain" id="PRO_5002660110" description="Transmembrane protein" evidence="2">
    <location>
        <begin position="19"/>
        <end position="253"/>
    </location>
</feature>
<reference evidence="3 4" key="1">
    <citation type="journal article" date="2010" name="J. Bacteriol.">
        <title>Genome sequences of Oceanicola granulosus HTCC2516(T) and Oceanicola batsensis HTCC2597(TDelta).</title>
        <authorList>
            <person name="Thrash J.C."/>
            <person name="Cho J.C."/>
            <person name="Vergin K.L."/>
            <person name="Giovannoni S.J."/>
        </authorList>
    </citation>
    <scope>NUCLEOTIDE SEQUENCE [LARGE SCALE GENOMIC DNA]</scope>
    <source>
        <strain evidence="4">ATCC BAA-863 / DSM 15984 / KCTC 12145 / HTCC2597</strain>
    </source>
</reference>
<dbReference type="InterPro" id="IPR019088">
    <property type="entry name" value="CHP02186-rel_TM"/>
</dbReference>
<proteinExistence type="predicted"/>